<keyword evidence="2" id="KW-1185">Reference proteome</keyword>
<proteinExistence type="predicted"/>
<protein>
    <recommendedName>
        <fullName evidence="3">Developmental regulator Mod-A</fullName>
    </recommendedName>
</protein>
<reference evidence="2" key="1">
    <citation type="journal article" date="2021" name="G3 (Bethesda)">
        <title>Chromosome assembled and annotated genome sequence of Aspergillus flavus NRRL 3357.</title>
        <authorList>
            <person name="Skerker J.M."/>
            <person name="Pianalto K.M."/>
            <person name="Mondo S.J."/>
            <person name="Yang K."/>
            <person name="Arkin A.P."/>
            <person name="Keller N.P."/>
            <person name="Grigoriev I.V."/>
            <person name="Louise Glass N.L."/>
        </authorList>
    </citation>
    <scope>NUCLEOTIDE SEQUENCE [LARGE SCALE GENOMIC DNA]</scope>
    <source>
        <strain evidence="2">ATCC 200026 / FGSC A1120 / IAM 13836 / NRRL 3357 / JCM 12722 / SRRC 167</strain>
    </source>
</reference>
<evidence type="ECO:0000313" key="2">
    <source>
        <dbReference type="Proteomes" id="UP000596276"/>
    </source>
</evidence>
<gene>
    <name evidence="1" type="ORF">F9C07_2287692</name>
</gene>
<dbReference type="Proteomes" id="UP000596276">
    <property type="component" value="Chromosome 8"/>
</dbReference>
<accession>A0A7U2R2M8</accession>
<dbReference type="VEuPathDB" id="FungiDB:F9C07_2287692"/>
<dbReference type="VEuPathDB" id="FungiDB:AFLA_013233"/>
<dbReference type="EMBL" id="CP044616">
    <property type="protein sequence ID" value="QRD93177.1"/>
    <property type="molecule type" value="Genomic_DNA"/>
</dbReference>
<evidence type="ECO:0008006" key="3">
    <source>
        <dbReference type="Google" id="ProtNLM"/>
    </source>
</evidence>
<name>A0A7U2R2M8_ASPFN</name>
<sequence length="661" mass="75229">MLDTSDSIALTAFVVSIIALAATASQLLQQYFTTAYGYNRCSRRFIGDWSRFRHRRYIWREFRFETTFVRPHIYIGFADAKFNAPAPPSPSWSVLDLIPSIRKDNAWRSKYLGKSILISQLGDDFSDVRTHVSWTLFLQHIKMFNDLSNRRMQTFSSSSHAGTDRDSETSRLYDQLSDSDQIDDRELEDGSGYVLSAKADHSVEPNRHFGICVKFEPCTWDDLPGTANILTGTVSVRDLAVFGRLLGLQWNCGPFMGTPGRLEQQGASAGVDSLPPRGGFQAIGNSLALTEKELPQLRYEQREQSPPGFRFPRMETFIIHEATVAMFYGHIVPDDDLLPGYLPIRVGDAAAWETRLQQMWIHQRPAASSTFVHCLVPLLSTVISDRFTYAVRVPKPHHFTIGPFARPKITDSFRETVDRVIQSCSHLDNMVQERRPGTLVRKIAAAIDDLRQYPRRANTGVQDLNYWTVCQGGASAWAHFENDNNKEAEIFFHKVHDYIDMVQEELSSLIRRKDAAIGIYTNLYFDLVCAFFEFAIEQNNNGQSGKANKTRKGPIMQWRATMEALFDNLNVIEASFRERGKRRAIMHANGMSAGTLGDQFDVVVRCEGIRGYDSVDSDEIREATIAMVFRAMCWCRCHFMNVNDRPFNSDFYTNLQKAAIE</sequence>
<evidence type="ECO:0000313" key="1">
    <source>
        <dbReference type="EMBL" id="QRD93177.1"/>
    </source>
</evidence>
<organism evidence="1 2">
    <name type="scientific">Aspergillus flavus (strain ATCC 200026 / FGSC A1120 / IAM 13836 / NRRL 3357 / JCM 12722 / SRRC 167)</name>
    <dbReference type="NCBI Taxonomy" id="332952"/>
    <lineage>
        <taxon>Eukaryota</taxon>
        <taxon>Fungi</taxon>
        <taxon>Dikarya</taxon>
        <taxon>Ascomycota</taxon>
        <taxon>Pezizomycotina</taxon>
        <taxon>Eurotiomycetes</taxon>
        <taxon>Eurotiomycetidae</taxon>
        <taxon>Eurotiales</taxon>
        <taxon>Aspergillaceae</taxon>
        <taxon>Aspergillus</taxon>
        <taxon>Aspergillus subgen. Circumdati</taxon>
    </lineage>
</organism>
<dbReference type="AlphaFoldDB" id="A0A7U2R2M8"/>